<dbReference type="Proteomes" id="UP000270094">
    <property type="component" value="Unassembled WGS sequence"/>
</dbReference>
<evidence type="ECO:0000313" key="4">
    <source>
        <dbReference type="Proteomes" id="UP000270094"/>
    </source>
</evidence>
<accession>A0A3P7HWN6</accession>
<gene>
    <name evidence="3" type="ORF">SVUK_LOCUS409</name>
</gene>
<feature type="domain" description="Domain of unknown function DB" evidence="2">
    <location>
        <begin position="103"/>
        <end position="157"/>
    </location>
</feature>
<dbReference type="Pfam" id="PF01682">
    <property type="entry name" value="DB"/>
    <property type="match status" value="1"/>
</dbReference>
<name>A0A3P7HWN6_STRVU</name>
<dbReference type="PANTHER" id="PTHR46705">
    <property type="entry name" value="PROTEIN CBG09805"/>
    <property type="match status" value="1"/>
</dbReference>
<dbReference type="PANTHER" id="PTHR46705:SF2">
    <property type="entry name" value="DOMAIN OF UNKNOWN FUNCTION DB DOMAIN-CONTAINING PROTEIN"/>
    <property type="match status" value="1"/>
</dbReference>
<dbReference type="EMBL" id="UYYB01000676">
    <property type="protein sequence ID" value="VDM65411.1"/>
    <property type="molecule type" value="Genomic_DNA"/>
</dbReference>
<organism evidence="3 4">
    <name type="scientific">Strongylus vulgaris</name>
    <name type="common">Blood worm</name>
    <dbReference type="NCBI Taxonomy" id="40348"/>
    <lineage>
        <taxon>Eukaryota</taxon>
        <taxon>Metazoa</taxon>
        <taxon>Ecdysozoa</taxon>
        <taxon>Nematoda</taxon>
        <taxon>Chromadorea</taxon>
        <taxon>Rhabditida</taxon>
        <taxon>Rhabditina</taxon>
        <taxon>Rhabditomorpha</taxon>
        <taxon>Strongyloidea</taxon>
        <taxon>Strongylidae</taxon>
        <taxon>Strongylus</taxon>
    </lineage>
</organism>
<feature type="region of interest" description="Disordered" evidence="1">
    <location>
        <begin position="1"/>
        <end position="24"/>
    </location>
</feature>
<sequence>MRLKKQSLPEGAYGAEEKLTDGHHPSYIEDTARTTPVDQFKKVVQPKIVAPRPVTRGPVPKFQPQARMMTTRLPPLPLAKPQAVVIPAKSIPPPSSVAKLTGMFLGTDPCPQSYGLDLLQCAAQNDDHTTCCRERGVHKTSAGDKCLGFCNMRPGVNFQVREATTVFLIEFILLSM</sequence>
<protein>
    <recommendedName>
        <fullName evidence="2">Domain of unknown function DB domain-containing protein</fullName>
    </recommendedName>
</protein>
<dbReference type="InterPro" id="IPR002602">
    <property type="entry name" value="DB"/>
</dbReference>
<evidence type="ECO:0000313" key="3">
    <source>
        <dbReference type="EMBL" id="VDM65411.1"/>
    </source>
</evidence>
<reference evidence="3 4" key="1">
    <citation type="submission" date="2018-11" db="EMBL/GenBank/DDBJ databases">
        <authorList>
            <consortium name="Pathogen Informatics"/>
        </authorList>
    </citation>
    <scope>NUCLEOTIDE SEQUENCE [LARGE SCALE GENOMIC DNA]</scope>
</reference>
<evidence type="ECO:0000259" key="2">
    <source>
        <dbReference type="Pfam" id="PF01682"/>
    </source>
</evidence>
<feature type="compositionally biased region" description="Basic and acidic residues" evidence="1">
    <location>
        <begin position="15"/>
        <end position="24"/>
    </location>
</feature>
<evidence type="ECO:0000256" key="1">
    <source>
        <dbReference type="SAM" id="MobiDB-lite"/>
    </source>
</evidence>
<keyword evidence="4" id="KW-1185">Reference proteome</keyword>
<dbReference type="AlphaFoldDB" id="A0A3P7HWN6"/>
<proteinExistence type="predicted"/>
<dbReference type="OrthoDB" id="5843172at2759"/>